<proteinExistence type="predicted"/>
<reference evidence="1" key="1">
    <citation type="submission" date="2020-05" db="EMBL/GenBank/DDBJ databases">
        <title>Large-scale comparative analyses of tick genomes elucidate their genetic diversity and vector capacities.</title>
        <authorList>
            <person name="Jia N."/>
            <person name="Wang J."/>
            <person name="Shi W."/>
            <person name="Du L."/>
            <person name="Sun Y."/>
            <person name="Zhan W."/>
            <person name="Jiang J."/>
            <person name="Wang Q."/>
            <person name="Zhang B."/>
            <person name="Ji P."/>
            <person name="Sakyi L.B."/>
            <person name="Cui X."/>
            <person name="Yuan T."/>
            <person name="Jiang B."/>
            <person name="Yang W."/>
            <person name="Lam T.T.-Y."/>
            <person name="Chang Q."/>
            <person name="Ding S."/>
            <person name="Wang X."/>
            <person name="Zhu J."/>
            <person name="Ruan X."/>
            <person name="Zhao L."/>
            <person name="Wei J."/>
            <person name="Que T."/>
            <person name="Du C."/>
            <person name="Cheng J."/>
            <person name="Dai P."/>
            <person name="Han X."/>
            <person name="Huang E."/>
            <person name="Gao Y."/>
            <person name="Liu J."/>
            <person name="Shao H."/>
            <person name="Ye R."/>
            <person name="Li L."/>
            <person name="Wei W."/>
            <person name="Wang X."/>
            <person name="Wang C."/>
            <person name="Yang T."/>
            <person name="Huo Q."/>
            <person name="Li W."/>
            <person name="Guo W."/>
            <person name="Chen H."/>
            <person name="Zhou L."/>
            <person name="Ni X."/>
            <person name="Tian J."/>
            <person name="Zhou Y."/>
            <person name="Sheng Y."/>
            <person name="Liu T."/>
            <person name="Pan Y."/>
            <person name="Xia L."/>
            <person name="Li J."/>
            <person name="Zhao F."/>
            <person name="Cao W."/>
        </authorList>
    </citation>
    <scope>NUCLEOTIDE SEQUENCE</scope>
    <source>
        <strain evidence="1">Dsil-2018</strain>
    </source>
</reference>
<organism evidence="1 2">
    <name type="scientific">Dermacentor silvarum</name>
    <name type="common">Tick</name>
    <dbReference type="NCBI Taxonomy" id="543639"/>
    <lineage>
        <taxon>Eukaryota</taxon>
        <taxon>Metazoa</taxon>
        <taxon>Ecdysozoa</taxon>
        <taxon>Arthropoda</taxon>
        <taxon>Chelicerata</taxon>
        <taxon>Arachnida</taxon>
        <taxon>Acari</taxon>
        <taxon>Parasitiformes</taxon>
        <taxon>Ixodida</taxon>
        <taxon>Ixodoidea</taxon>
        <taxon>Ixodidae</taxon>
        <taxon>Rhipicephalinae</taxon>
        <taxon>Dermacentor</taxon>
    </lineage>
</organism>
<protein>
    <submittedName>
        <fullName evidence="1">Uncharacterized protein</fullName>
    </submittedName>
</protein>
<evidence type="ECO:0000313" key="2">
    <source>
        <dbReference type="Proteomes" id="UP000821865"/>
    </source>
</evidence>
<dbReference type="EMBL" id="CM023470">
    <property type="protein sequence ID" value="KAH7981150.1"/>
    <property type="molecule type" value="Genomic_DNA"/>
</dbReference>
<name>A0ACB8E324_DERSI</name>
<keyword evidence="2" id="KW-1185">Reference proteome</keyword>
<accession>A0ACB8E324</accession>
<evidence type="ECO:0000313" key="1">
    <source>
        <dbReference type="EMBL" id="KAH7981150.1"/>
    </source>
</evidence>
<gene>
    <name evidence="1" type="ORF">HPB49_022052</name>
</gene>
<sequence length="139" mass="15535">MKLEPTKRLRTLQLKESSEVSPVEVSPRDITAAIVAPRNLTAVAAQGLGNTTTVIILFDGYKVPIYVRYGRVLTRCSLYRKQVDSHKQCNRLGHRSNMCPKPQDKLCAGCGKTNPDQDHTRQPRCQLCGMDHRMAGKSL</sequence>
<dbReference type="Proteomes" id="UP000821865">
    <property type="component" value="Chromosome 1"/>
</dbReference>
<comment type="caution">
    <text evidence="1">The sequence shown here is derived from an EMBL/GenBank/DDBJ whole genome shotgun (WGS) entry which is preliminary data.</text>
</comment>